<dbReference type="SUPFAM" id="SSF52172">
    <property type="entry name" value="CheY-like"/>
    <property type="match status" value="1"/>
</dbReference>
<dbReference type="RefSeq" id="WP_192027884.1">
    <property type="nucleotide sequence ID" value="NZ_JACYTR010000003.1"/>
</dbReference>
<organism evidence="9 10">
    <name type="scientific">Pseudomarimonas arenosa</name>
    <dbReference type="NCBI Taxonomy" id="2774145"/>
    <lineage>
        <taxon>Bacteria</taxon>
        <taxon>Pseudomonadati</taxon>
        <taxon>Pseudomonadota</taxon>
        <taxon>Gammaproteobacteria</taxon>
        <taxon>Lysobacterales</taxon>
        <taxon>Lysobacteraceae</taxon>
        <taxon>Pseudomarimonas</taxon>
    </lineage>
</organism>
<dbReference type="EMBL" id="JACYTR010000003">
    <property type="protein sequence ID" value="MBD8524536.1"/>
    <property type="molecule type" value="Genomic_DNA"/>
</dbReference>
<dbReference type="Pfam" id="PF00196">
    <property type="entry name" value="GerE"/>
    <property type="match status" value="1"/>
</dbReference>
<dbReference type="CDD" id="cd17535">
    <property type="entry name" value="REC_NarL-like"/>
    <property type="match status" value="1"/>
</dbReference>
<feature type="domain" description="Response regulatory" evidence="8">
    <location>
        <begin position="3"/>
        <end position="119"/>
    </location>
</feature>
<dbReference type="GO" id="GO:0003677">
    <property type="term" value="F:DNA binding"/>
    <property type="evidence" value="ECO:0007669"/>
    <property type="project" value="UniProtKB-KW"/>
</dbReference>
<keyword evidence="1 6" id="KW-0597">Phosphoprotein</keyword>
<evidence type="ECO:0000256" key="4">
    <source>
        <dbReference type="ARBA" id="ARBA00023125"/>
    </source>
</evidence>
<evidence type="ECO:0000256" key="5">
    <source>
        <dbReference type="ARBA" id="ARBA00023163"/>
    </source>
</evidence>
<dbReference type="InterPro" id="IPR039420">
    <property type="entry name" value="WalR-like"/>
</dbReference>
<evidence type="ECO:0000256" key="2">
    <source>
        <dbReference type="ARBA" id="ARBA00023012"/>
    </source>
</evidence>
<dbReference type="SUPFAM" id="SSF46894">
    <property type="entry name" value="C-terminal effector domain of the bipartite response regulators"/>
    <property type="match status" value="1"/>
</dbReference>
<dbReference type="SMART" id="SM00448">
    <property type="entry name" value="REC"/>
    <property type="match status" value="1"/>
</dbReference>
<dbReference type="PROSITE" id="PS50110">
    <property type="entry name" value="RESPONSE_REGULATORY"/>
    <property type="match status" value="1"/>
</dbReference>
<evidence type="ECO:0000256" key="3">
    <source>
        <dbReference type="ARBA" id="ARBA00023015"/>
    </source>
</evidence>
<dbReference type="PANTHER" id="PTHR43214">
    <property type="entry name" value="TWO-COMPONENT RESPONSE REGULATOR"/>
    <property type="match status" value="1"/>
</dbReference>
<dbReference type="InterPro" id="IPR016032">
    <property type="entry name" value="Sig_transdc_resp-reg_C-effctor"/>
</dbReference>
<dbReference type="AlphaFoldDB" id="A0AAW3ZEJ0"/>
<dbReference type="PANTHER" id="PTHR43214:SF3">
    <property type="entry name" value="RESPONSE REGULATOR UVRY"/>
    <property type="match status" value="1"/>
</dbReference>
<keyword evidence="5" id="KW-0804">Transcription</keyword>
<dbReference type="Proteomes" id="UP000613768">
    <property type="component" value="Unassembled WGS sequence"/>
</dbReference>
<sequence>MTNVLLIDDHALVRAGFKAILEGEPGFTIVGEAENGESGLRMARSLRPDVVICDLHLPGLSGLEVTERIRQSMPELKVMIVTVQEEGPLPRRLLDAGAHGYVVKACERKEFIHALREVSLGRRYLSASIAQRLALESVNAPKGKSPFDSLTARELEITRMFCLGRRAVDIAESLSLSPKTIATHKTRLLAKLGVGDLVSLSRMARAYGLFDPNVE</sequence>
<dbReference type="SMART" id="SM00421">
    <property type="entry name" value="HTH_LUXR"/>
    <property type="match status" value="1"/>
</dbReference>
<proteinExistence type="predicted"/>
<comment type="caution">
    <text evidence="9">The sequence shown here is derived from an EMBL/GenBank/DDBJ whole genome shotgun (WGS) entry which is preliminary data.</text>
</comment>
<dbReference type="InterPro" id="IPR011006">
    <property type="entry name" value="CheY-like_superfamily"/>
</dbReference>
<dbReference type="GO" id="GO:0006355">
    <property type="term" value="P:regulation of DNA-templated transcription"/>
    <property type="evidence" value="ECO:0007669"/>
    <property type="project" value="InterPro"/>
</dbReference>
<protein>
    <submittedName>
        <fullName evidence="9">Response regulator</fullName>
    </submittedName>
</protein>
<reference evidence="9 10" key="1">
    <citation type="submission" date="2020-09" db="EMBL/GenBank/DDBJ databases">
        <title>Pseudoxanthomonas sp. CAU 1598 isolated from sand of Yaerae Beach.</title>
        <authorList>
            <person name="Kim W."/>
        </authorList>
    </citation>
    <scope>NUCLEOTIDE SEQUENCE [LARGE SCALE GENOMIC DNA]</scope>
    <source>
        <strain evidence="9 10">CAU 1598</strain>
    </source>
</reference>
<evidence type="ECO:0000259" key="8">
    <source>
        <dbReference type="PROSITE" id="PS50110"/>
    </source>
</evidence>
<keyword evidence="2" id="KW-0902">Two-component regulatory system</keyword>
<dbReference type="CDD" id="cd06170">
    <property type="entry name" value="LuxR_C_like"/>
    <property type="match status" value="1"/>
</dbReference>
<dbReference type="Pfam" id="PF00072">
    <property type="entry name" value="Response_reg"/>
    <property type="match status" value="1"/>
</dbReference>
<keyword evidence="10" id="KW-1185">Reference proteome</keyword>
<keyword evidence="3" id="KW-0805">Transcription regulation</keyword>
<feature type="modified residue" description="4-aspartylphosphate" evidence="6">
    <location>
        <position position="54"/>
    </location>
</feature>
<feature type="domain" description="HTH luxR-type" evidence="7">
    <location>
        <begin position="143"/>
        <end position="208"/>
    </location>
</feature>
<name>A0AAW3ZEJ0_9GAMM</name>
<evidence type="ECO:0000259" key="7">
    <source>
        <dbReference type="PROSITE" id="PS50043"/>
    </source>
</evidence>
<keyword evidence="4" id="KW-0238">DNA-binding</keyword>
<dbReference type="PRINTS" id="PR00038">
    <property type="entry name" value="HTHLUXR"/>
</dbReference>
<gene>
    <name evidence="9" type="ORF">IFO71_02175</name>
</gene>
<dbReference type="PROSITE" id="PS50043">
    <property type="entry name" value="HTH_LUXR_2"/>
    <property type="match status" value="1"/>
</dbReference>
<evidence type="ECO:0000256" key="6">
    <source>
        <dbReference type="PROSITE-ProRule" id="PRU00169"/>
    </source>
</evidence>
<dbReference type="InterPro" id="IPR000792">
    <property type="entry name" value="Tscrpt_reg_LuxR_C"/>
</dbReference>
<evidence type="ECO:0000256" key="1">
    <source>
        <dbReference type="ARBA" id="ARBA00022553"/>
    </source>
</evidence>
<dbReference type="PROSITE" id="PS00622">
    <property type="entry name" value="HTH_LUXR_1"/>
    <property type="match status" value="1"/>
</dbReference>
<accession>A0AAW3ZEJ0</accession>
<dbReference type="Gene3D" id="3.40.50.2300">
    <property type="match status" value="1"/>
</dbReference>
<dbReference type="InterPro" id="IPR058245">
    <property type="entry name" value="NreC/VraR/RcsB-like_REC"/>
</dbReference>
<dbReference type="InterPro" id="IPR001789">
    <property type="entry name" value="Sig_transdc_resp-reg_receiver"/>
</dbReference>
<dbReference type="GO" id="GO:0000160">
    <property type="term" value="P:phosphorelay signal transduction system"/>
    <property type="evidence" value="ECO:0007669"/>
    <property type="project" value="UniProtKB-KW"/>
</dbReference>
<evidence type="ECO:0000313" key="9">
    <source>
        <dbReference type="EMBL" id="MBD8524536.1"/>
    </source>
</evidence>
<evidence type="ECO:0000313" key="10">
    <source>
        <dbReference type="Proteomes" id="UP000613768"/>
    </source>
</evidence>